<evidence type="ECO:0000259" key="6">
    <source>
        <dbReference type="PROSITE" id="PS50850"/>
    </source>
</evidence>
<gene>
    <name evidence="7" type="ORF">Slin15195_G024290</name>
</gene>
<evidence type="ECO:0000256" key="4">
    <source>
        <dbReference type="ARBA" id="ARBA00023136"/>
    </source>
</evidence>
<dbReference type="GO" id="GO:0022857">
    <property type="term" value="F:transmembrane transporter activity"/>
    <property type="evidence" value="ECO:0007669"/>
    <property type="project" value="InterPro"/>
</dbReference>
<feature type="transmembrane region" description="Helical" evidence="5">
    <location>
        <begin position="372"/>
        <end position="393"/>
    </location>
</feature>
<reference evidence="7" key="1">
    <citation type="submission" date="2022-06" db="EMBL/GenBank/DDBJ databases">
        <title>Complete genome sequences of two strains of the flax pathogen Septoria linicola.</title>
        <authorList>
            <person name="Lapalu N."/>
            <person name="Simon A."/>
            <person name="Demenou B."/>
            <person name="Paumier D."/>
            <person name="Guillot M.-P."/>
            <person name="Gout L."/>
            <person name="Valade R."/>
        </authorList>
    </citation>
    <scope>NUCLEOTIDE SEQUENCE</scope>
    <source>
        <strain evidence="7">SE15195</strain>
    </source>
</reference>
<dbReference type="SUPFAM" id="SSF103473">
    <property type="entry name" value="MFS general substrate transporter"/>
    <property type="match status" value="1"/>
</dbReference>
<dbReference type="GO" id="GO:0016020">
    <property type="term" value="C:membrane"/>
    <property type="evidence" value="ECO:0007669"/>
    <property type="project" value="UniProtKB-SubCell"/>
</dbReference>
<feature type="transmembrane region" description="Helical" evidence="5">
    <location>
        <begin position="400"/>
        <end position="419"/>
    </location>
</feature>
<feature type="domain" description="Major facilitator superfamily (MFS) profile" evidence="6">
    <location>
        <begin position="66"/>
        <end position="534"/>
    </location>
</feature>
<feature type="transmembrane region" description="Helical" evidence="5">
    <location>
        <begin position="425"/>
        <end position="450"/>
    </location>
</feature>
<dbReference type="Pfam" id="PF07690">
    <property type="entry name" value="MFS_1"/>
    <property type="match status" value="1"/>
</dbReference>
<evidence type="ECO:0000313" key="7">
    <source>
        <dbReference type="EMBL" id="USW49110.1"/>
    </source>
</evidence>
<proteinExistence type="predicted"/>
<dbReference type="Proteomes" id="UP001056384">
    <property type="component" value="Chromosome 2"/>
</dbReference>
<evidence type="ECO:0000256" key="3">
    <source>
        <dbReference type="ARBA" id="ARBA00022989"/>
    </source>
</evidence>
<name>A0A9Q9EFM3_9PEZI</name>
<feature type="transmembrane region" description="Helical" evidence="5">
    <location>
        <begin position="462"/>
        <end position="490"/>
    </location>
</feature>
<dbReference type="InterPro" id="IPR011701">
    <property type="entry name" value="MFS"/>
</dbReference>
<feature type="transmembrane region" description="Helical" evidence="5">
    <location>
        <begin position="101"/>
        <end position="120"/>
    </location>
</feature>
<keyword evidence="3 5" id="KW-1133">Transmembrane helix</keyword>
<dbReference type="AlphaFoldDB" id="A0A9Q9EFM3"/>
<feature type="transmembrane region" description="Helical" evidence="5">
    <location>
        <begin position="221"/>
        <end position="242"/>
    </location>
</feature>
<feature type="transmembrane region" description="Helical" evidence="5">
    <location>
        <begin position="66"/>
        <end position="89"/>
    </location>
</feature>
<keyword evidence="2 5" id="KW-0812">Transmembrane</keyword>
<organism evidence="7 8">
    <name type="scientific">Septoria linicola</name>
    <dbReference type="NCBI Taxonomy" id="215465"/>
    <lineage>
        <taxon>Eukaryota</taxon>
        <taxon>Fungi</taxon>
        <taxon>Dikarya</taxon>
        <taxon>Ascomycota</taxon>
        <taxon>Pezizomycotina</taxon>
        <taxon>Dothideomycetes</taxon>
        <taxon>Dothideomycetidae</taxon>
        <taxon>Mycosphaerellales</taxon>
        <taxon>Mycosphaerellaceae</taxon>
        <taxon>Septoria</taxon>
    </lineage>
</organism>
<protein>
    <submittedName>
        <fullName evidence="7">Major facilitator superfamily, MFS transporter superfamily</fullName>
    </submittedName>
</protein>
<evidence type="ECO:0000256" key="5">
    <source>
        <dbReference type="SAM" id="Phobius"/>
    </source>
</evidence>
<feature type="transmembrane region" description="Helical" evidence="5">
    <location>
        <begin position="156"/>
        <end position="178"/>
    </location>
</feature>
<feature type="transmembrane region" description="Helical" evidence="5">
    <location>
        <begin position="132"/>
        <end position="150"/>
    </location>
</feature>
<dbReference type="Gene3D" id="1.20.1250.20">
    <property type="entry name" value="MFS general substrate transporter like domains"/>
    <property type="match status" value="1"/>
</dbReference>
<dbReference type="InterPro" id="IPR020846">
    <property type="entry name" value="MFS_dom"/>
</dbReference>
<feature type="transmembrane region" description="Helical" evidence="5">
    <location>
        <begin position="510"/>
        <end position="530"/>
    </location>
</feature>
<keyword evidence="8" id="KW-1185">Reference proteome</keyword>
<feature type="transmembrane region" description="Helical" evidence="5">
    <location>
        <begin position="296"/>
        <end position="315"/>
    </location>
</feature>
<keyword evidence="4 5" id="KW-0472">Membrane</keyword>
<comment type="subcellular location">
    <subcellularLocation>
        <location evidence="1">Membrane</location>
        <topology evidence="1">Multi-pass membrane protein</topology>
    </subcellularLocation>
</comment>
<dbReference type="PANTHER" id="PTHR42718:SF27">
    <property type="entry name" value="TRANSPORTER, PUTATIVE-RELATED"/>
    <property type="match status" value="1"/>
</dbReference>
<dbReference type="PROSITE" id="PS50850">
    <property type="entry name" value="MFS"/>
    <property type="match status" value="1"/>
</dbReference>
<dbReference type="PANTHER" id="PTHR42718">
    <property type="entry name" value="MAJOR FACILITATOR SUPERFAMILY MULTIDRUG TRANSPORTER MFSC"/>
    <property type="match status" value="1"/>
</dbReference>
<dbReference type="EMBL" id="CP099419">
    <property type="protein sequence ID" value="USW49110.1"/>
    <property type="molecule type" value="Genomic_DNA"/>
</dbReference>
<evidence type="ECO:0000256" key="1">
    <source>
        <dbReference type="ARBA" id="ARBA00004141"/>
    </source>
</evidence>
<feature type="transmembrane region" description="Helical" evidence="5">
    <location>
        <begin position="335"/>
        <end position="360"/>
    </location>
</feature>
<feature type="transmembrane region" description="Helical" evidence="5">
    <location>
        <begin position="190"/>
        <end position="215"/>
    </location>
</feature>
<feature type="transmembrane region" description="Helical" evidence="5">
    <location>
        <begin position="263"/>
        <end position="284"/>
    </location>
</feature>
<accession>A0A9Q9EFM3</accession>
<dbReference type="Gene3D" id="1.20.1720.10">
    <property type="entry name" value="Multidrug resistance protein D"/>
    <property type="match status" value="1"/>
</dbReference>
<dbReference type="OrthoDB" id="2130629at2759"/>
<evidence type="ECO:0000313" key="8">
    <source>
        <dbReference type="Proteomes" id="UP001056384"/>
    </source>
</evidence>
<evidence type="ECO:0000256" key="2">
    <source>
        <dbReference type="ARBA" id="ARBA00022692"/>
    </source>
</evidence>
<sequence>MATQTAVELDVLDYPAHLSSISTSVLQNSLGRSLDDSDPSVSSPPRSTTDVEAACLNINKSRACLIIIQLSGINFVSSFSNGLLSIGLPTITKAINIPPNLLLWPTSVFYLTMGSSLLIAGSVADVIGPRKVYLTGTLLTAAMILASGFAKDAITFIMLRAVQGIANAMVVPTAVSIIASNVEEGTVRNIGFASIFLSETLGFAIGMVLGGVLVSGPGYEVGYYAGGATGLLLFIVGIWGLPKDSELASFKSASRRLATEIDWVGAGIASASIAILSYVLVMLSADTAHITTPSNIALLTLSLLLLPVFAIWMHFQMKRGKPALIPNNLWTNLPFTSVCLMILLCDAVLNCMELFGSLFFQEVQLLSALQAAIRILPQVVVGATLSLLAGALVNKMPVMTSIMVSSILAAGSPLLMAVIDPSWNYWIMAFWAQLLAPLSVGLLFAVGTLVVSEALPRKTQALAGAVFNTFARVGSSVGLCLTSVISMSVTQRSSYQHKESPEALMSGYRAIFWALFAWMIVACIIGAFGLRKLGKVGVKRD</sequence>
<dbReference type="InterPro" id="IPR036259">
    <property type="entry name" value="MFS_trans_sf"/>
</dbReference>